<dbReference type="CDD" id="cd01824">
    <property type="entry name" value="Phospholipase_B_like"/>
    <property type="match status" value="1"/>
</dbReference>
<protein>
    <submittedName>
        <fullName evidence="3">Uncharacterized protein</fullName>
    </submittedName>
</protein>
<dbReference type="WBParaSite" id="ACRNAN_scaffold2877.g11036.t1">
    <property type="protein sequence ID" value="ACRNAN_scaffold2877.g11036.t1"/>
    <property type="gene ID" value="ACRNAN_scaffold2877.g11036"/>
</dbReference>
<dbReference type="PANTHER" id="PTHR21325:SF31">
    <property type="entry name" value="GH22081P-RELATED"/>
    <property type="match status" value="1"/>
</dbReference>
<dbReference type="InterPro" id="IPR036514">
    <property type="entry name" value="SGNH_hydro_sf"/>
</dbReference>
<dbReference type="Proteomes" id="UP000887540">
    <property type="component" value="Unplaced"/>
</dbReference>
<dbReference type="Pfam" id="PF00657">
    <property type="entry name" value="Lipase_GDSL"/>
    <property type="match status" value="1"/>
</dbReference>
<dbReference type="InterPro" id="IPR035547">
    <property type="entry name" value="Phospholipase_B"/>
</dbReference>
<dbReference type="PANTHER" id="PTHR21325">
    <property type="entry name" value="PHOSPHOLIPASE B, PLB1"/>
    <property type="match status" value="1"/>
</dbReference>
<evidence type="ECO:0000313" key="3">
    <source>
        <dbReference type="WBParaSite" id="ACRNAN_scaffold2877.g11036.t1"/>
    </source>
</evidence>
<dbReference type="InterPro" id="IPR038885">
    <property type="entry name" value="PLB1"/>
</dbReference>
<evidence type="ECO:0000313" key="2">
    <source>
        <dbReference type="Proteomes" id="UP000887540"/>
    </source>
</evidence>
<keyword evidence="2" id="KW-1185">Reference proteome</keyword>
<evidence type="ECO:0000256" key="1">
    <source>
        <dbReference type="SAM" id="SignalP"/>
    </source>
</evidence>
<dbReference type="SUPFAM" id="SSF52266">
    <property type="entry name" value="SGNH hydrolase"/>
    <property type="match status" value="1"/>
</dbReference>
<dbReference type="GO" id="GO:0004620">
    <property type="term" value="F:phospholipase activity"/>
    <property type="evidence" value="ECO:0007669"/>
    <property type="project" value="InterPro"/>
</dbReference>
<proteinExistence type="predicted"/>
<dbReference type="Gene3D" id="3.40.50.1110">
    <property type="entry name" value="SGNH hydrolase"/>
    <property type="match status" value="1"/>
</dbReference>
<sequence>MNTFVIILTLFISVTADPLQDLGAPDYTCDASLMAPSKVKPTNVHSVRPADINLVMALGDSLTAANGADATDIIQVALQYRGLAFLAGGDKGLDKHITIPNILQKYNPNVFGQSYGIGSSEVWDVAYLNMGYPGALASSLPKEAQQLVDTLNFHSDESAVTAEIFAGSIQKAIQIVKDNIPRVIVNLVTVFQFELVRQIDDGVTFCEEFHIIECNCERNSNETIEVMKNISQQFQIAQKELETSGIFEAEDFTLVTQPFLNDVSTPPLLPNGSVNHQLFAPDCFHFSEMGHALVASWLWKNMLEPVGSKTTQANLSTPAIPLACPDTSCPFIRTTKNSQNCQQYFTPSLL</sequence>
<dbReference type="GO" id="GO:0006644">
    <property type="term" value="P:phospholipid metabolic process"/>
    <property type="evidence" value="ECO:0007669"/>
    <property type="project" value="TreeGrafter"/>
</dbReference>
<name>A0A914DIZ3_9BILA</name>
<accession>A0A914DIZ3</accession>
<organism evidence="2 3">
    <name type="scientific">Acrobeloides nanus</name>
    <dbReference type="NCBI Taxonomy" id="290746"/>
    <lineage>
        <taxon>Eukaryota</taxon>
        <taxon>Metazoa</taxon>
        <taxon>Ecdysozoa</taxon>
        <taxon>Nematoda</taxon>
        <taxon>Chromadorea</taxon>
        <taxon>Rhabditida</taxon>
        <taxon>Tylenchina</taxon>
        <taxon>Cephalobomorpha</taxon>
        <taxon>Cephaloboidea</taxon>
        <taxon>Cephalobidae</taxon>
        <taxon>Acrobeloides</taxon>
    </lineage>
</organism>
<feature type="signal peptide" evidence="1">
    <location>
        <begin position="1"/>
        <end position="16"/>
    </location>
</feature>
<reference evidence="3" key="1">
    <citation type="submission" date="2022-11" db="UniProtKB">
        <authorList>
            <consortium name="WormBaseParasite"/>
        </authorList>
    </citation>
    <scope>IDENTIFICATION</scope>
</reference>
<feature type="chain" id="PRO_5037778074" evidence="1">
    <location>
        <begin position="17"/>
        <end position="350"/>
    </location>
</feature>
<dbReference type="InterPro" id="IPR001087">
    <property type="entry name" value="GDSL"/>
</dbReference>
<keyword evidence="1" id="KW-0732">Signal</keyword>
<dbReference type="AlphaFoldDB" id="A0A914DIZ3"/>